<dbReference type="EMBL" id="LS483250">
    <property type="protein sequence ID" value="SQD78992.1"/>
    <property type="molecule type" value="Genomic_DNA"/>
</dbReference>
<evidence type="ECO:0000313" key="2">
    <source>
        <dbReference type="EMBL" id="SQD78992.1"/>
    </source>
</evidence>
<keyword evidence="1" id="KW-0472">Membrane</keyword>
<keyword evidence="1" id="KW-0812">Transmembrane</keyword>
<dbReference type="AlphaFoldDB" id="A0A330LRB8"/>
<name>A0A330LRB8_9GAMM</name>
<organism evidence="2 3">
    <name type="scientific">Moritella yayanosii</name>
    <dbReference type="NCBI Taxonomy" id="69539"/>
    <lineage>
        <taxon>Bacteria</taxon>
        <taxon>Pseudomonadati</taxon>
        <taxon>Pseudomonadota</taxon>
        <taxon>Gammaproteobacteria</taxon>
        <taxon>Alteromonadales</taxon>
        <taxon>Moritellaceae</taxon>
        <taxon>Moritella</taxon>
    </lineage>
</organism>
<reference evidence="3" key="1">
    <citation type="submission" date="2018-05" db="EMBL/GenBank/DDBJ databases">
        <authorList>
            <person name="Cea G.-C."/>
            <person name="William W."/>
        </authorList>
    </citation>
    <scope>NUCLEOTIDE SEQUENCE [LARGE SCALE GENOMIC DNA]</scope>
    <source>
        <strain evidence="3">DB21MT 5</strain>
    </source>
</reference>
<keyword evidence="1" id="KW-1133">Transmembrane helix</keyword>
<proteinExistence type="predicted"/>
<evidence type="ECO:0000313" key="3">
    <source>
        <dbReference type="Proteomes" id="UP000250163"/>
    </source>
</evidence>
<evidence type="ECO:0000256" key="1">
    <source>
        <dbReference type="SAM" id="Phobius"/>
    </source>
</evidence>
<keyword evidence="3" id="KW-1185">Reference proteome</keyword>
<sequence length="79" mass="9243">MVLMVSYYKYPLSSNQPGNIIKFYIAVYLIGSFLLLNRKITTSIFFIDSNEYLQTASLPWLFINITCDAMGIYRRIFLN</sequence>
<dbReference type="KEGG" id="mya:MORIYA_2516"/>
<gene>
    <name evidence="2" type="ORF">MORIYA_2516</name>
</gene>
<dbReference type="Proteomes" id="UP000250163">
    <property type="component" value="Chromosome MORIYA"/>
</dbReference>
<feature type="transmembrane region" description="Helical" evidence="1">
    <location>
        <begin position="20"/>
        <end position="36"/>
    </location>
</feature>
<protein>
    <submittedName>
        <fullName evidence="2">Uncharacterized protein</fullName>
    </submittedName>
</protein>
<accession>A0A330LRB8</accession>